<dbReference type="InterPro" id="IPR029052">
    <property type="entry name" value="Metallo-depent_PP-like"/>
</dbReference>
<dbReference type="CDD" id="cd00144">
    <property type="entry name" value="MPP_PPP_family"/>
    <property type="match status" value="1"/>
</dbReference>
<dbReference type="PRINTS" id="PR00114">
    <property type="entry name" value="STPHPHTASE"/>
</dbReference>
<evidence type="ECO:0000256" key="1">
    <source>
        <dbReference type="ARBA" id="ARBA00001936"/>
    </source>
</evidence>
<dbReference type="SMART" id="SM00156">
    <property type="entry name" value="PP2Ac"/>
    <property type="match status" value="1"/>
</dbReference>
<evidence type="ECO:0000256" key="7">
    <source>
        <dbReference type="ARBA" id="ARBA00048336"/>
    </source>
</evidence>
<dbReference type="PANTHER" id="PTHR11668">
    <property type="entry name" value="SERINE/THREONINE PROTEIN PHOSPHATASE"/>
    <property type="match status" value="1"/>
</dbReference>
<feature type="domain" description="Serine/threonine specific protein phosphatases" evidence="9">
    <location>
        <begin position="132"/>
        <end position="137"/>
    </location>
</feature>
<evidence type="ECO:0000256" key="2">
    <source>
        <dbReference type="ARBA" id="ARBA00022723"/>
    </source>
</evidence>
<comment type="caution">
    <text evidence="10">The sequence shown here is derived from an EMBL/GenBank/DDBJ whole genome shotgun (WGS) entry which is preliminary data.</text>
</comment>
<keyword evidence="5" id="KW-0464">Manganese</keyword>
<comment type="catalytic activity">
    <reaction evidence="7 8">
        <text>O-phospho-L-threonyl-[protein] + H2O = L-threonyl-[protein] + phosphate</text>
        <dbReference type="Rhea" id="RHEA:47004"/>
        <dbReference type="Rhea" id="RHEA-COMP:11060"/>
        <dbReference type="Rhea" id="RHEA-COMP:11605"/>
        <dbReference type="ChEBI" id="CHEBI:15377"/>
        <dbReference type="ChEBI" id="CHEBI:30013"/>
        <dbReference type="ChEBI" id="CHEBI:43474"/>
        <dbReference type="ChEBI" id="CHEBI:61977"/>
        <dbReference type="EC" id="3.1.3.16"/>
    </reaction>
</comment>
<evidence type="ECO:0000259" key="9">
    <source>
        <dbReference type="PROSITE" id="PS00125"/>
    </source>
</evidence>
<evidence type="ECO:0000256" key="6">
    <source>
        <dbReference type="ARBA" id="ARBA00047761"/>
    </source>
</evidence>
<dbReference type="PROSITE" id="PS00125">
    <property type="entry name" value="SER_THR_PHOSPHATASE"/>
    <property type="match status" value="1"/>
</dbReference>
<dbReference type="InterPro" id="IPR050341">
    <property type="entry name" value="PP1_catalytic_subunit"/>
</dbReference>
<keyword evidence="2" id="KW-0479">Metal-binding</keyword>
<keyword evidence="3 8" id="KW-0378">Hydrolase</keyword>
<gene>
    <name evidence="10" type="ORF">M9Y10_023267</name>
</gene>
<dbReference type="EC" id="3.1.3.16" evidence="8"/>
<evidence type="ECO:0000313" key="10">
    <source>
        <dbReference type="EMBL" id="KAK8894828.1"/>
    </source>
</evidence>
<evidence type="ECO:0000256" key="3">
    <source>
        <dbReference type="ARBA" id="ARBA00022801"/>
    </source>
</evidence>
<dbReference type="Gene3D" id="3.60.21.10">
    <property type="match status" value="1"/>
</dbReference>
<keyword evidence="4" id="KW-0904">Protein phosphatase</keyword>
<proteinExistence type="inferred from homology"/>
<dbReference type="Proteomes" id="UP001470230">
    <property type="component" value="Unassembled WGS sequence"/>
</dbReference>
<comment type="cofactor">
    <cofactor evidence="1">
        <name>Mn(2+)</name>
        <dbReference type="ChEBI" id="CHEBI:29035"/>
    </cofactor>
</comment>
<organism evidence="10 11">
    <name type="scientific">Tritrichomonas musculus</name>
    <dbReference type="NCBI Taxonomy" id="1915356"/>
    <lineage>
        <taxon>Eukaryota</taxon>
        <taxon>Metamonada</taxon>
        <taxon>Parabasalia</taxon>
        <taxon>Tritrichomonadida</taxon>
        <taxon>Tritrichomonadidae</taxon>
        <taxon>Tritrichomonas</taxon>
    </lineage>
</organism>
<dbReference type="InterPro" id="IPR004843">
    <property type="entry name" value="Calcineurin-like_PHP"/>
</dbReference>
<dbReference type="PANTHER" id="PTHR11668:SF300">
    <property type="entry name" value="SERINE_THREONINE-PROTEIN PHOSPHATASE"/>
    <property type="match status" value="1"/>
</dbReference>
<comment type="similarity">
    <text evidence="8">Belongs to the PPP phosphatase family.</text>
</comment>
<evidence type="ECO:0000313" key="11">
    <source>
        <dbReference type="Proteomes" id="UP001470230"/>
    </source>
</evidence>
<dbReference type="Pfam" id="PF00149">
    <property type="entry name" value="Metallophos"/>
    <property type="match status" value="1"/>
</dbReference>
<evidence type="ECO:0000256" key="4">
    <source>
        <dbReference type="ARBA" id="ARBA00022912"/>
    </source>
</evidence>
<protein>
    <recommendedName>
        <fullName evidence="8">Serine/threonine-protein phosphatase</fullName>
        <ecNumber evidence="8">3.1.3.16</ecNumber>
    </recommendedName>
</protein>
<keyword evidence="11" id="KW-1185">Reference proteome</keyword>
<dbReference type="EMBL" id="JAPFFF010000003">
    <property type="protein sequence ID" value="KAK8894828.1"/>
    <property type="molecule type" value="Genomic_DNA"/>
</dbReference>
<evidence type="ECO:0000256" key="8">
    <source>
        <dbReference type="RuleBase" id="RU004273"/>
    </source>
</evidence>
<dbReference type="InterPro" id="IPR006186">
    <property type="entry name" value="Ser/Thr-sp_prot-phosphatase"/>
</dbReference>
<reference evidence="10 11" key="1">
    <citation type="submission" date="2024-04" db="EMBL/GenBank/DDBJ databases">
        <title>Tritrichomonas musculus Genome.</title>
        <authorList>
            <person name="Alves-Ferreira E."/>
            <person name="Grigg M."/>
            <person name="Lorenzi H."/>
            <person name="Galac M."/>
        </authorList>
    </citation>
    <scope>NUCLEOTIDE SEQUENCE [LARGE SCALE GENOMIC DNA]</scope>
    <source>
        <strain evidence="10 11">EAF2021</strain>
    </source>
</reference>
<comment type="catalytic activity">
    <reaction evidence="6">
        <text>O-phospho-L-seryl-[protein] + H2O = L-seryl-[protein] + phosphate</text>
        <dbReference type="Rhea" id="RHEA:20629"/>
        <dbReference type="Rhea" id="RHEA-COMP:9863"/>
        <dbReference type="Rhea" id="RHEA-COMP:11604"/>
        <dbReference type="ChEBI" id="CHEBI:15377"/>
        <dbReference type="ChEBI" id="CHEBI:29999"/>
        <dbReference type="ChEBI" id="CHEBI:43474"/>
        <dbReference type="ChEBI" id="CHEBI:83421"/>
        <dbReference type="EC" id="3.1.3.16"/>
    </reaction>
</comment>
<dbReference type="SUPFAM" id="SSF56300">
    <property type="entry name" value="Metallo-dependent phosphatases"/>
    <property type="match status" value="1"/>
</dbReference>
<accession>A0ABR2KVE5</accession>
<evidence type="ECO:0000256" key="5">
    <source>
        <dbReference type="ARBA" id="ARBA00023211"/>
    </source>
</evidence>
<sequence length="373" mass="42734">MTDPSSADILAFAIKQFTPLLNFDINEDLPKIGKEIPIPQFRESDLKLLLQNVIETFKSNYPIVKVRTPVYVIGDLHGNFVDFLRIFNSIKDPFSKTFLFLGDYVDRGQFQTETVTLLLTLAVQYPSNFILLRGNHEFSDVNMQSGFYEEISQTYSQEIFDLFNEVFAYLPFVAIIGNDILCLHGGIGPNLKFIQQVQNIQFPYYSCDKDKEIQELLWSDPSFCIEGFSINPRGVGSLYGQVALSSFLDSNQMRVLIRGHEPTKSGVESDPRRLVYTIFSSSGYIDQESMGGFMQISREGEMKAYTFQPIVNLKREDAVFYTPIHQKSRNKIKSVRSFRGNPNMLSQGAIQTQKQKKRFITEEEMQDQTNPQC</sequence>
<name>A0ABR2KVE5_9EUKA</name>